<accession>A0A9N9C521</accession>
<gene>
    <name evidence="1" type="ORF">DERYTH_LOCUS7161</name>
</gene>
<evidence type="ECO:0000313" key="2">
    <source>
        <dbReference type="Proteomes" id="UP000789405"/>
    </source>
</evidence>
<comment type="caution">
    <text evidence="1">The sequence shown here is derived from an EMBL/GenBank/DDBJ whole genome shotgun (WGS) entry which is preliminary data.</text>
</comment>
<organism evidence="1 2">
    <name type="scientific">Dentiscutata erythropus</name>
    <dbReference type="NCBI Taxonomy" id="1348616"/>
    <lineage>
        <taxon>Eukaryota</taxon>
        <taxon>Fungi</taxon>
        <taxon>Fungi incertae sedis</taxon>
        <taxon>Mucoromycota</taxon>
        <taxon>Glomeromycotina</taxon>
        <taxon>Glomeromycetes</taxon>
        <taxon>Diversisporales</taxon>
        <taxon>Gigasporaceae</taxon>
        <taxon>Dentiscutata</taxon>
    </lineage>
</organism>
<sequence length="48" mass="5300">VSVYSHPLVSYLREWRRGLLEINDLQNLGLSGGVAFSGKTLLKLAINT</sequence>
<name>A0A9N9C521_9GLOM</name>
<dbReference type="AlphaFoldDB" id="A0A9N9C521"/>
<protein>
    <submittedName>
        <fullName evidence="1">4861_t:CDS:1</fullName>
    </submittedName>
</protein>
<proteinExistence type="predicted"/>
<feature type="non-terminal residue" evidence="1">
    <location>
        <position position="48"/>
    </location>
</feature>
<keyword evidence="2" id="KW-1185">Reference proteome</keyword>
<dbReference type="EMBL" id="CAJVPY010003406">
    <property type="protein sequence ID" value="CAG8590987.1"/>
    <property type="molecule type" value="Genomic_DNA"/>
</dbReference>
<dbReference type="Proteomes" id="UP000789405">
    <property type="component" value="Unassembled WGS sequence"/>
</dbReference>
<evidence type="ECO:0000313" key="1">
    <source>
        <dbReference type="EMBL" id="CAG8590987.1"/>
    </source>
</evidence>
<reference evidence="1" key="1">
    <citation type="submission" date="2021-06" db="EMBL/GenBank/DDBJ databases">
        <authorList>
            <person name="Kallberg Y."/>
            <person name="Tangrot J."/>
            <person name="Rosling A."/>
        </authorList>
    </citation>
    <scope>NUCLEOTIDE SEQUENCE</scope>
    <source>
        <strain evidence="1">MA453B</strain>
    </source>
</reference>